<proteinExistence type="predicted"/>
<feature type="non-terminal residue" evidence="6">
    <location>
        <position position="175"/>
    </location>
</feature>
<dbReference type="InterPro" id="IPR052037">
    <property type="entry name" value="LPS_export_LptA"/>
</dbReference>
<keyword evidence="7" id="KW-1185">Reference proteome</keyword>
<organism evidence="6 7">
    <name type="scientific">Rhodanobacter lindaniclasticus</name>
    <dbReference type="NCBI Taxonomy" id="75310"/>
    <lineage>
        <taxon>Bacteria</taxon>
        <taxon>Pseudomonadati</taxon>
        <taxon>Pseudomonadota</taxon>
        <taxon>Gammaproteobacteria</taxon>
        <taxon>Lysobacterales</taxon>
        <taxon>Rhodanobacteraceae</taxon>
        <taxon>Rhodanobacter</taxon>
    </lineage>
</organism>
<feature type="signal peptide" evidence="4">
    <location>
        <begin position="1"/>
        <end position="19"/>
    </location>
</feature>
<dbReference type="Pfam" id="PF03968">
    <property type="entry name" value="LptD_N"/>
    <property type="match status" value="1"/>
</dbReference>
<dbReference type="Proteomes" id="UP000306317">
    <property type="component" value="Unassembled WGS sequence"/>
</dbReference>
<feature type="domain" description="Organic solvent tolerance-like N-terminal" evidence="5">
    <location>
        <begin position="31"/>
        <end position="140"/>
    </location>
</feature>
<dbReference type="AlphaFoldDB" id="A0A4S3KD30"/>
<evidence type="ECO:0000256" key="4">
    <source>
        <dbReference type="SAM" id="SignalP"/>
    </source>
</evidence>
<reference evidence="6 7" key="1">
    <citation type="submission" date="2017-02" db="EMBL/GenBank/DDBJ databases">
        <title>Whole genome sequencing of Rhodanobacter lindaniclasticus DSM 17932.</title>
        <authorList>
            <person name="Kumar S."/>
            <person name="Patil P."/>
            <person name="Patil P.B."/>
        </authorList>
    </citation>
    <scope>NUCLEOTIDE SEQUENCE [LARGE SCALE GENOMIC DNA]</scope>
    <source>
        <strain evidence="6 7">DSM 17932</strain>
    </source>
</reference>
<gene>
    <name evidence="6" type="ORF">B1991_13200</name>
</gene>
<dbReference type="GO" id="GO:0001530">
    <property type="term" value="F:lipopolysaccharide binding"/>
    <property type="evidence" value="ECO:0007669"/>
    <property type="project" value="InterPro"/>
</dbReference>
<name>A0A4S3KD30_9GAMM</name>
<dbReference type="InterPro" id="IPR005653">
    <property type="entry name" value="OstA-like_N"/>
</dbReference>
<evidence type="ECO:0000256" key="2">
    <source>
        <dbReference type="ARBA" id="ARBA00022729"/>
    </source>
</evidence>
<evidence type="ECO:0000259" key="5">
    <source>
        <dbReference type="Pfam" id="PF03968"/>
    </source>
</evidence>
<evidence type="ECO:0000256" key="3">
    <source>
        <dbReference type="ARBA" id="ARBA00022764"/>
    </source>
</evidence>
<comment type="caution">
    <text evidence="6">The sequence shown here is derived from an EMBL/GenBank/DDBJ whole genome shotgun (WGS) entry which is preliminary data.</text>
</comment>
<keyword evidence="1" id="KW-0813">Transport</keyword>
<dbReference type="GO" id="GO:0009279">
    <property type="term" value="C:cell outer membrane"/>
    <property type="evidence" value="ECO:0007669"/>
    <property type="project" value="TreeGrafter"/>
</dbReference>
<dbReference type="GO" id="GO:0015920">
    <property type="term" value="P:lipopolysaccharide transport"/>
    <property type="evidence" value="ECO:0007669"/>
    <property type="project" value="InterPro"/>
</dbReference>
<feature type="chain" id="PRO_5020930611" evidence="4">
    <location>
        <begin position="20"/>
        <end position="175"/>
    </location>
</feature>
<evidence type="ECO:0000313" key="7">
    <source>
        <dbReference type="Proteomes" id="UP000306317"/>
    </source>
</evidence>
<dbReference type="PANTHER" id="PTHR36504:SF1">
    <property type="entry name" value="LIPOPOLYSACCHARIDE EXPORT SYSTEM PROTEIN LPTA"/>
    <property type="match status" value="1"/>
</dbReference>
<dbReference type="GO" id="GO:0017089">
    <property type="term" value="F:glycolipid transfer activity"/>
    <property type="evidence" value="ECO:0007669"/>
    <property type="project" value="TreeGrafter"/>
</dbReference>
<evidence type="ECO:0000256" key="1">
    <source>
        <dbReference type="ARBA" id="ARBA00022448"/>
    </source>
</evidence>
<sequence>MLRLALLVLGALLLQPALARKDDRSQPMRVVHADSFSGFNAPNSVTTLNGNVELSQGTLKITGDLAKIHVDGNQQLSRIVVTGNAHIQQLDDAGNLMSGDAHTLDYDNIKGIATLKGQASVHQQGRGEAHGDTLTYNTQTSEMTGSSGNDGMVHMVFLPKPQPVPAHSATEPTRQ</sequence>
<keyword evidence="3" id="KW-0574">Periplasm</keyword>
<dbReference type="RefSeq" id="WP_246031168.1">
    <property type="nucleotide sequence ID" value="NZ_MWIO01000036.1"/>
</dbReference>
<keyword evidence="2 4" id="KW-0732">Signal</keyword>
<dbReference type="NCBIfam" id="TIGR03002">
    <property type="entry name" value="outer_YhbN_LptA"/>
    <property type="match status" value="1"/>
</dbReference>
<dbReference type="EMBL" id="MWIO01000036">
    <property type="protein sequence ID" value="THD06382.1"/>
    <property type="molecule type" value="Genomic_DNA"/>
</dbReference>
<evidence type="ECO:0000313" key="6">
    <source>
        <dbReference type="EMBL" id="THD06382.1"/>
    </source>
</evidence>
<dbReference type="PANTHER" id="PTHR36504">
    <property type="entry name" value="LIPOPOLYSACCHARIDE EXPORT SYSTEM PROTEIN LPTA"/>
    <property type="match status" value="1"/>
</dbReference>
<protein>
    <submittedName>
        <fullName evidence="6">Lipopolysaccharide transport periplasmic protein LptA</fullName>
    </submittedName>
</protein>
<accession>A0A4S3KD30</accession>
<dbReference type="GO" id="GO:0030288">
    <property type="term" value="C:outer membrane-bounded periplasmic space"/>
    <property type="evidence" value="ECO:0007669"/>
    <property type="project" value="TreeGrafter"/>
</dbReference>
<dbReference type="Gene3D" id="2.60.450.10">
    <property type="entry name" value="Lipopolysaccharide (LPS) transport protein A like domain"/>
    <property type="match status" value="1"/>
</dbReference>
<dbReference type="InterPro" id="IPR014340">
    <property type="entry name" value="LptA"/>
</dbReference>